<comment type="caution">
    <text evidence="2">The sequence shown here is derived from an EMBL/GenBank/DDBJ whole genome shotgun (WGS) entry which is preliminary data.</text>
</comment>
<dbReference type="Proteomes" id="UP000282582">
    <property type="component" value="Unassembled WGS sequence"/>
</dbReference>
<accession>A0A3M6WQ65</accession>
<feature type="compositionally biased region" description="Basic residues" evidence="1">
    <location>
        <begin position="10"/>
        <end position="20"/>
    </location>
</feature>
<proteinExistence type="predicted"/>
<dbReference type="AlphaFoldDB" id="A0A3M6WQ65"/>
<sequence>MAATNSSVAGRRRSKRRRLRLRRWRSCRSRPPCMRTILPAIVRTTLAWPSSGTTCCGRSSARPGGRKSGIGCRGRWKGIRTSGLWSGKGGVAMSGGSGNGSAQLA</sequence>
<reference evidence="2 3" key="1">
    <citation type="journal article" date="2018" name="BMC Genomics">
        <title>Genomic evidence for intraspecific hybridization in a clonal and extremely halotolerant yeast.</title>
        <authorList>
            <person name="Gostincar C."/>
            <person name="Stajich J.E."/>
            <person name="Zupancic J."/>
            <person name="Zalar P."/>
            <person name="Gunde-Cimerman N."/>
        </authorList>
    </citation>
    <scope>NUCLEOTIDE SEQUENCE [LARGE SCALE GENOMIC DNA]</scope>
    <source>
        <strain evidence="2 3">EXF-6654</strain>
    </source>
</reference>
<organism evidence="2 3">
    <name type="scientific">Hortaea werneckii</name>
    <name type="common">Black yeast</name>
    <name type="synonym">Cladosporium werneckii</name>
    <dbReference type="NCBI Taxonomy" id="91943"/>
    <lineage>
        <taxon>Eukaryota</taxon>
        <taxon>Fungi</taxon>
        <taxon>Dikarya</taxon>
        <taxon>Ascomycota</taxon>
        <taxon>Pezizomycotina</taxon>
        <taxon>Dothideomycetes</taxon>
        <taxon>Dothideomycetidae</taxon>
        <taxon>Mycosphaerellales</taxon>
        <taxon>Teratosphaeriaceae</taxon>
        <taxon>Hortaea</taxon>
    </lineage>
</organism>
<evidence type="ECO:0000313" key="2">
    <source>
        <dbReference type="EMBL" id="RMX80695.1"/>
    </source>
</evidence>
<evidence type="ECO:0000256" key="1">
    <source>
        <dbReference type="SAM" id="MobiDB-lite"/>
    </source>
</evidence>
<evidence type="ECO:0000313" key="3">
    <source>
        <dbReference type="Proteomes" id="UP000282582"/>
    </source>
</evidence>
<feature type="region of interest" description="Disordered" evidence="1">
    <location>
        <begin position="1"/>
        <end position="20"/>
    </location>
</feature>
<name>A0A3M6WQ65_HORWE</name>
<gene>
    <name evidence="2" type="ORF">D0868_16108</name>
</gene>
<protein>
    <submittedName>
        <fullName evidence="2">Uncharacterized protein</fullName>
    </submittedName>
</protein>
<dbReference type="EMBL" id="QWIK01003069">
    <property type="protein sequence ID" value="RMX80695.1"/>
    <property type="molecule type" value="Genomic_DNA"/>
</dbReference>